<dbReference type="Gene3D" id="3.40.33.10">
    <property type="entry name" value="CAP"/>
    <property type="match status" value="1"/>
</dbReference>
<sequence>MKKCNTKRIAAGMLFSVLVTSLVAIPVSQVVGGGTAYAASTKESQQLATVYARIQKEHATEVVQMVNQVRVKAGLKPLVVHTNLSNMAKKKAIEMYHSNYFSHTSPKYGSPFDMMDAFNISYRYAGENIAMGQKTAKEVVNEWMNSPGHKANILNAKYGLIGVGYYNGYWVQEFIGK</sequence>
<dbReference type="OrthoDB" id="9783944at2"/>
<dbReference type="PANTHER" id="PTHR31157:SF1">
    <property type="entry name" value="SCP DOMAIN-CONTAINING PROTEIN"/>
    <property type="match status" value="1"/>
</dbReference>
<dbReference type="InterPro" id="IPR014044">
    <property type="entry name" value="CAP_dom"/>
</dbReference>
<dbReference type="RefSeq" id="WP_127190729.1">
    <property type="nucleotide sequence ID" value="NZ_JAUSSS010000002.1"/>
</dbReference>
<organism evidence="3 4">
    <name type="scientific">Paenibacillus anaericanus</name>
    <dbReference type="NCBI Taxonomy" id="170367"/>
    <lineage>
        <taxon>Bacteria</taxon>
        <taxon>Bacillati</taxon>
        <taxon>Bacillota</taxon>
        <taxon>Bacilli</taxon>
        <taxon>Bacillales</taxon>
        <taxon>Paenibacillaceae</taxon>
        <taxon>Paenibacillus</taxon>
    </lineage>
</organism>
<dbReference type="Proteomes" id="UP000279446">
    <property type="component" value="Unassembled WGS sequence"/>
</dbReference>
<feature type="domain" description="SCP" evidence="2">
    <location>
        <begin position="64"/>
        <end position="173"/>
    </location>
</feature>
<protein>
    <recommendedName>
        <fullName evidence="2">SCP domain-containing protein</fullName>
    </recommendedName>
</protein>
<dbReference type="PANTHER" id="PTHR31157">
    <property type="entry name" value="SCP DOMAIN-CONTAINING PROTEIN"/>
    <property type="match status" value="1"/>
</dbReference>
<feature type="chain" id="PRO_5038333358" description="SCP domain-containing protein" evidence="1">
    <location>
        <begin position="25"/>
        <end position="177"/>
    </location>
</feature>
<dbReference type="InterPro" id="IPR035940">
    <property type="entry name" value="CAP_sf"/>
</dbReference>
<evidence type="ECO:0000313" key="4">
    <source>
        <dbReference type="Proteomes" id="UP000279446"/>
    </source>
</evidence>
<feature type="signal peptide" evidence="1">
    <location>
        <begin position="1"/>
        <end position="24"/>
    </location>
</feature>
<dbReference type="SUPFAM" id="SSF55797">
    <property type="entry name" value="PR-1-like"/>
    <property type="match status" value="1"/>
</dbReference>
<dbReference type="Pfam" id="PF00188">
    <property type="entry name" value="CAP"/>
    <property type="match status" value="1"/>
</dbReference>
<evidence type="ECO:0000256" key="1">
    <source>
        <dbReference type="SAM" id="SignalP"/>
    </source>
</evidence>
<reference evidence="3 4" key="1">
    <citation type="submission" date="2018-12" db="EMBL/GenBank/DDBJ databases">
        <authorList>
            <person name="Sun L."/>
            <person name="Chen Z."/>
        </authorList>
    </citation>
    <scope>NUCLEOTIDE SEQUENCE [LARGE SCALE GENOMIC DNA]</scope>
    <source>
        <strain evidence="3 4">DSM 15890</strain>
    </source>
</reference>
<accession>A0A3S1BVC5</accession>
<keyword evidence="4" id="KW-1185">Reference proteome</keyword>
<proteinExistence type="predicted"/>
<dbReference type="AlphaFoldDB" id="A0A3S1BVC5"/>
<dbReference type="EMBL" id="RZNY01000002">
    <property type="protein sequence ID" value="RUT48307.1"/>
    <property type="molecule type" value="Genomic_DNA"/>
</dbReference>
<gene>
    <name evidence="3" type="ORF">EJP82_04055</name>
</gene>
<name>A0A3S1BVC5_9BACL</name>
<comment type="caution">
    <text evidence="3">The sequence shown here is derived from an EMBL/GenBank/DDBJ whole genome shotgun (WGS) entry which is preliminary data.</text>
</comment>
<dbReference type="CDD" id="cd05379">
    <property type="entry name" value="CAP_bacterial"/>
    <property type="match status" value="1"/>
</dbReference>
<evidence type="ECO:0000313" key="3">
    <source>
        <dbReference type="EMBL" id="RUT48307.1"/>
    </source>
</evidence>
<keyword evidence="1" id="KW-0732">Signal</keyword>
<evidence type="ECO:0000259" key="2">
    <source>
        <dbReference type="Pfam" id="PF00188"/>
    </source>
</evidence>